<proteinExistence type="predicted"/>
<dbReference type="HOGENOM" id="CLU_2990625_0_0_9"/>
<reference evidence="2 3" key="1">
    <citation type="submission" date="2014-07" db="EMBL/GenBank/DDBJ databases">
        <authorList>
            <person name="Urmite Genomes Urmite Genomes"/>
        </authorList>
    </citation>
    <scope>NUCLEOTIDE SEQUENCE [LARGE SCALE GENOMIC DNA]</scope>
    <source>
        <strain evidence="2 3">13MG44_air</strain>
    </source>
</reference>
<keyword evidence="3" id="KW-1185">Reference proteome</keyword>
<feature type="transmembrane region" description="Helical" evidence="1">
    <location>
        <begin position="12"/>
        <end position="31"/>
    </location>
</feature>
<organism evidence="2 3">
    <name type="scientific">Jeotgalicoccus saudimassiliensis</name>
    <dbReference type="NCBI Taxonomy" id="1461582"/>
    <lineage>
        <taxon>Bacteria</taxon>
        <taxon>Bacillati</taxon>
        <taxon>Bacillota</taxon>
        <taxon>Bacilli</taxon>
        <taxon>Bacillales</taxon>
        <taxon>Staphylococcaceae</taxon>
        <taxon>Jeotgalicoccus</taxon>
    </lineage>
</organism>
<keyword evidence="1" id="KW-1133">Transmembrane helix</keyword>
<evidence type="ECO:0000313" key="3">
    <source>
        <dbReference type="Proteomes" id="UP000044136"/>
    </source>
</evidence>
<evidence type="ECO:0000256" key="1">
    <source>
        <dbReference type="SAM" id="Phobius"/>
    </source>
</evidence>
<keyword evidence="1" id="KW-0472">Membrane</keyword>
<dbReference type="STRING" id="1461582.BN1048_00793"/>
<evidence type="ECO:0000313" key="2">
    <source>
        <dbReference type="EMBL" id="CEA00059.1"/>
    </source>
</evidence>
<protein>
    <submittedName>
        <fullName evidence="2">Uncharacterized protein</fullName>
    </submittedName>
</protein>
<gene>
    <name evidence="2" type="ORF">BN1048_00793</name>
</gene>
<accession>A0A078M1B2</accession>
<dbReference type="EMBL" id="CCSE01000001">
    <property type="protein sequence ID" value="CEA00059.1"/>
    <property type="molecule type" value="Genomic_DNA"/>
</dbReference>
<keyword evidence="1" id="KW-0812">Transmembrane</keyword>
<sequence>MKRLSSANDGFFSISVYFLLIYLAGVYYHYFNRFQLILDIRMNLIEIYISRIQQIIN</sequence>
<dbReference type="Proteomes" id="UP000044136">
    <property type="component" value="Unassembled WGS sequence"/>
</dbReference>
<dbReference type="AlphaFoldDB" id="A0A078M1B2"/>
<name>A0A078M1B2_9STAP</name>